<protein>
    <submittedName>
        <fullName evidence="1">Uncharacterized protein</fullName>
    </submittedName>
</protein>
<dbReference type="AlphaFoldDB" id="A0A127VC23"/>
<accession>A0A127VC23</accession>
<dbReference type="KEGG" id="pcm:AY601_1633"/>
<name>A0A127VC23_9SPHI</name>
<sequence>MADWYIKASRANPFNPDSYTLIGSTAPACPGNLGFVCAIFAEDNGRRKPVIDEDLSDEIWSAINTETDQTRVLLRAIS</sequence>
<dbReference type="RefSeq" id="WP_068398965.1">
    <property type="nucleotide sequence ID" value="NZ_CP014504.1"/>
</dbReference>
<dbReference type="EMBL" id="CP014504">
    <property type="protein sequence ID" value="AMP98548.1"/>
    <property type="molecule type" value="Genomic_DNA"/>
</dbReference>
<evidence type="ECO:0000313" key="2">
    <source>
        <dbReference type="Proteomes" id="UP000071561"/>
    </source>
</evidence>
<gene>
    <name evidence="1" type="ORF">AY601_1633</name>
</gene>
<proteinExistence type="predicted"/>
<dbReference type="PATRIC" id="fig|188932.3.peg.1699"/>
<evidence type="ECO:0000313" key="1">
    <source>
        <dbReference type="EMBL" id="AMP98548.1"/>
    </source>
</evidence>
<keyword evidence="2" id="KW-1185">Reference proteome</keyword>
<dbReference type="Proteomes" id="UP000071561">
    <property type="component" value="Chromosome"/>
</dbReference>
<dbReference type="OrthoDB" id="766855at2"/>
<organism evidence="1 2">
    <name type="scientific">Pedobacter cryoconitis</name>
    <dbReference type="NCBI Taxonomy" id="188932"/>
    <lineage>
        <taxon>Bacteria</taxon>
        <taxon>Pseudomonadati</taxon>
        <taxon>Bacteroidota</taxon>
        <taxon>Sphingobacteriia</taxon>
        <taxon>Sphingobacteriales</taxon>
        <taxon>Sphingobacteriaceae</taxon>
        <taxon>Pedobacter</taxon>
    </lineage>
</organism>
<reference evidence="1 2" key="1">
    <citation type="submission" date="2016-03" db="EMBL/GenBank/DDBJ databases">
        <title>Complete genome sequence of Pedobacter cryoconitis PAMC 27485.</title>
        <authorList>
            <person name="Lee J."/>
            <person name="Kim O.-S."/>
        </authorList>
    </citation>
    <scope>NUCLEOTIDE SEQUENCE [LARGE SCALE GENOMIC DNA]</scope>
    <source>
        <strain evidence="1 2">PAMC 27485</strain>
    </source>
</reference>